<evidence type="ECO:0000256" key="1">
    <source>
        <dbReference type="SAM" id="MobiDB-lite"/>
    </source>
</evidence>
<accession>A0A915IIY3</accession>
<protein>
    <submittedName>
        <fullName evidence="3">Uncharacterized protein</fullName>
    </submittedName>
</protein>
<dbReference type="AlphaFoldDB" id="A0A915IIY3"/>
<proteinExistence type="predicted"/>
<organism evidence="2 3">
    <name type="scientific">Romanomermis culicivorax</name>
    <name type="common">Nematode worm</name>
    <dbReference type="NCBI Taxonomy" id="13658"/>
    <lineage>
        <taxon>Eukaryota</taxon>
        <taxon>Metazoa</taxon>
        <taxon>Ecdysozoa</taxon>
        <taxon>Nematoda</taxon>
        <taxon>Enoplea</taxon>
        <taxon>Dorylaimia</taxon>
        <taxon>Mermithida</taxon>
        <taxon>Mermithoidea</taxon>
        <taxon>Mermithidae</taxon>
        <taxon>Romanomermis</taxon>
    </lineage>
</organism>
<dbReference type="WBParaSite" id="nRc.2.0.1.t13337-RA">
    <property type="protein sequence ID" value="nRc.2.0.1.t13337-RA"/>
    <property type="gene ID" value="nRc.2.0.1.g13337"/>
</dbReference>
<keyword evidence="2" id="KW-1185">Reference proteome</keyword>
<sequence>MRLLGECDYWVNGSWVKDNRKTTTIRGSDELMKFNHRQMDVDHPQNKAELSYRKNLHQFSRMSGQTPASGGAAAANSYVCPSDRHLALRAQLKAGWSVRSGGDVSSALKAPGSTNSLSETELEQIKNVLAKAEKTEKQEQERVG</sequence>
<dbReference type="Proteomes" id="UP000887565">
    <property type="component" value="Unplaced"/>
</dbReference>
<reference evidence="3" key="1">
    <citation type="submission" date="2022-11" db="UniProtKB">
        <authorList>
            <consortium name="WormBaseParasite"/>
        </authorList>
    </citation>
    <scope>IDENTIFICATION</scope>
</reference>
<evidence type="ECO:0000313" key="2">
    <source>
        <dbReference type="Proteomes" id="UP000887565"/>
    </source>
</evidence>
<name>A0A915IIY3_ROMCU</name>
<feature type="region of interest" description="Disordered" evidence="1">
    <location>
        <begin position="100"/>
        <end position="121"/>
    </location>
</feature>
<evidence type="ECO:0000313" key="3">
    <source>
        <dbReference type="WBParaSite" id="nRc.2.0.1.t13337-RA"/>
    </source>
</evidence>